<dbReference type="RefSeq" id="WP_002355232.1">
    <property type="nucleotide sequence ID" value="NZ_GL454468.1"/>
</dbReference>
<dbReference type="HOGENOM" id="CLU_045011_13_3_9"/>
<evidence type="ECO:0000313" key="7">
    <source>
        <dbReference type="Proteomes" id="UP000004846"/>
    </source>
</evidence>
<dbReference type="GO" id="GO:0046872">
    <property type="term" value="F:metal ion binding"/>
    <property type="evidence" value="ECO:0007669"/>
    <property type="project" value="UniProtKB-KW"/>
</dbReference>
<dbReference type="EMBL" id="AEBR01000071">
    <property type="protein sequence ID" value="EFM82215.1"/>
    <property type="molecule type" value="Genomic_DNA"/>
</dbReference>
<dbReference type="GO" id="GO:0016787">
    <property type="term" value="F:hydrolase activity"/>
    <property type="evidence" value="ECO:0007669"/>
    <property type="project" value="UniProtKB-KW"/>
</dbReference>
<organism evidence="6 7">
    <name type="scientific">Enterococcus faecalis TX4248</name>
    <dbReference type="NCBI Taxonomy" id="749495"/>
    <lineage>
        <taxon>Bacteria</taxon>
        <taxon>Bacillati</taxon>
        <taxon>Bacillota</taxon>
        <taxon>Bacilli</taxon>
        <taxon>Lactobacillales</taxon>
        <taxon>Enterococcaceae</taxon>
        <taxon>Enterococcus</taxon>
    </lineage>
</organism>
<reference evidence="6 7" key="1">
    <citation type="submission" date="2010-07" db="EMBL/GenBank/DDBJ databases">
        <authorList>
            <person name="Sid Ahmed O."/>
        </authorList>
    </citation>
    <scope>NUCLEOTIDE SEQUENCE [LARGE SCALE GENOMIC DNA]</scope>
    <source>
        <strain evidence="6 7">TX4248</strain>
    </source>
</reference>
<comment type="cofactor">
    <cofactor evidence="1">
        <name>Mg(2+)</name>
        <dbReference type="ChEBI" id="CHEBI:18420"/>
    </cofactor>
</comment>
<dbReference type="PRINTS" id="PR00413">
    <property type="entry name" value="HADHALOGNASE"/>
</dbReference>
<dbReference type="InterPro" id="IPR006439">
    <property type="entry name" value="HAD-SF_hydro_IA"/>
</dbReference>
<dbReference type="Pfam" id="PF13419">
    <property type="entry name" value="HAD_2"/>
    <property type="match status" value="1"/>
</dbReference>
<keyword evidence="5" id="KW-0119">Carbohydrate metabolism</keyword>
<evidence type="ECO:0000256" key="4">
    <source>
        <dbReference type="ARBA" id="ARBA00022842"/>
    </source>
</evidence>
<dbReference type="InterPro" id="IPR023214">
    <property type="entry name" value="HAD_sf"/>
</dbReference>
<dbReference type="SFLD" id="SFLDG01135">
    <property type="entry name" value="C1.5.6:_HAD__Beta-PGM__Phospha"/>
    <property type="match status" value="1"/>
</dbReference>
<keyword evidence="3" id="KW-0479">Metal-binding</keyword>
<evidence type="ECO:0000313" key="6">
    <source>
        <dbReference type="EMBL" id="EFM82215.1"/>
    </source>
</evidence>
<evidence type="ECO:0000256" key="5">
    <source>
        <dbReference type="ARBA" id="ARBA00023277"/>
    </source>
</evidence>
<name>A0A125W4D0_ENTFL</name>
<proteinExistence type="inferred from homology"/>
<dbReference type="AlphaFoldDB" id="A0A125W4D0"/>
<dbReference type="InterPro" id="IPR051600">
    <property type="entry name" value="Beta-PGM-like"/>
</dbReference>
<keyword evidence="4" id="KW-0460">Magnesium</keyword>
<dbReference type="PANTHER" id="PTHR46193">
    <property type="entry name" value="6-PHOSPHOGLUCONATE PHOSPHATASE"/>
    <property type="match status" value="1"/>
</dbReference>
<keyword evidence="6" id="KW-0378">Hydrolase</keyword>
<sequence length="228" mass="25609">MTESKTAIIFDMDGVLVDSEAYYYERRKAFLAEFDLTIEGLTLPELVGADMRSLWQKIEQVNKKELDIAFLNEQYIAYKKAHPIDYLAVLDENAKRVLQFLKRQGYKIGLASSSTKDAIEEVLTVGQLSSYFDAVVSGEDFEESKPAPDIYLHTLQELAVAPQECIAIEDSEKGIASAKEAGLEVWAMRDEHFGMDQSQADAFLTQLSDICKKISENRIDESSESTPS</sequence>
<comment type="similarity">
    <text evidence="2">Belongs to the HAD-like hydrolase superfamily. CbbY/CbbZ/Gph/YieH family.</text>
</comment>
<dbReference type="Gene3D" id="3.40.50.1000">
    <property type="entry name" value="HAD superfamily/HAD-like"/>
    <property type="match status" value="1"/>
</dbReference>
<evidence type="ECO:0000256" key="2">
    <source>
        <dbReference type="ARBA" id="ARBA00006171"/>
    </source>
</evidence>
<dbReference type="SUPFAM" id="SSF56784">
    <property type="entry name" value="HAD-like"/>
    <property type="match status" value="1"/>
</dbReference>
<dbReference type="PANTHER" id="PTHR46193:SF18">
    <property type="entry name" value="HEXITOL PHOSPHATASE B"/>
    <property type="match status" value="1"/>
</dbReference>
<comment type="caution">
    <text evidence="6">The sequence shown here is derived from an EMBL/GenBank/DDBJ whole genome shotgun (WGS) entry which is preliminary data.</text>
</comment>
<accession>A0A125W4D0</accession>
<gene>
    <name evidence="6" type="ORF">HMPREF9498_02149</name>
</gene>
<dbReference type="InterPro" id="IPR041492">
    <property type="entry name" value="HAD_2"/>
</dbReference>
<evidence type="ECO:0000256" key="3">
    <source>
        <dbReference type="ARBA" id="ARBA00022723"/>
    </source>
</evidence>
<dbReference type="SFLD" id="SFLDS00003">
    <property type="entry name" value="Haloacid_Dehalogenase"/>
    <property type="match status" value="1"/>
</dbReference>
<evidence type="ECO:0000256" key="1">
    <source>
        <dbReference type="ARBA" id="ARBA00001946"/>
    </source>
</evidence>
<dbReference type="CDD" id="cd07505">
    <property type="entry name" value="HAD_BPGM-like"/>
    <property type="match status" value="1"/>
</dbReference>
<dbReference type="NCBIfam" id="TIGR01549">
    <property type="entry name" value="HAD-SF-IA-v1"/>
    <property type="match status" value="1"/>
</dbReference>
<dbReference type="InterPro" id="IPR023198">
    <property type="entry name" value="PGP-like_dom2"/>
</dbReference>
<dbReference type="Proteomes" id="UP000004846">
    <property type="component" value="Unassembled WGS sequence"/>
</dbReference>
<dbReference type="Gene3D" id="1.10.150.240">
    <property type="entry name" value="Putative phosphatase, domain 2"/>
    <property type="match status" value="1"/>
</dbReference>
<dbReference type="SFLD" id="SFLDG01129">
    <property type="entry name" value="C1.5:_HAD__Beta-PGM__Phosphata"/>
    <property type="match status" value="1"/>
</dbReference>
<protein>
    <submittedName>
        <fullName evidence="6">HAD hydrolase, family IA, variant 3</fullName>
    </submittedName>
</protein>
<dbReference type="InterPro" id="IPR036412">
    <property type="entry name" value="HAD-like_sf"/>
</dbReference>
<dbReference type="NCBIfam" id="TIGR01509">
    <property type="entry name" value="HAD-SF-IA-v3"/>
    <property type="match status" value="1"/>
</dbReference>